<keyword evidence="1" id="KW-1133">Transmembrane helix</keyword>
<evidence type="ECO:0000313" key="3">
    <source>
        <dbReference type="Proteomes" id="UP000567293"/>
    </source>
</evidence>
<evidence type="ECO:0000256" key="1">
    <source>
        <dbReference type="SAM" id="Phobius"/>
    </source>
</evidence>
<gene>
    <name evidence="2" type="ORF">HRJ53_10545</name>
</gene>
<keyword evidence="1" id="KW-0812">Transmembrane</keyword>
<feature type="transmembrane region" description="Helical" evidence="1">
    <location>
        <begin position="64"/>
        <end position="82"/>
    </location>
</feature>
<dbReference type="AlphaFoldDB" id="A0A7V8SWL4"/>
<keyword evidence="2" id="KW-0067">ATP-binding</keyword>
<sequence>MHNAGMLERVFERNEWQFFSVLPRAAPGLALAWWLALLLRGGLPAAFAIAMGVLVGAVERGDPLAGPLTLVGAIFILLQVLSPIHQAVSANLGDRTAAWLYDRLTEACVRPPG</sequence>
<dbReference type="EMBL" id="JACDQQ010001019">
    <property type="protein sequence ID" value="MBA0085425.1"/>
    <property type="molecule type" value="Genomic_DNA"/>
</dbReference>
<feature type="non-terminal residue" evidence="2">
    <location>
        <position position="113"/>
    </location>
</feature>
<organism evidence="2 3">
    <name type="scientific">Candidatus Acidiferrum panamense</name>
    <dbReference type="NCBI Taxonomy" id="2741543"/>
    <lineage>
        <taxon>Bacteria</taxon>
        <taxon>Pseudomonadati</taxon>
        <taxon>Acidobacteriota</taxon>
        <taxon>Terriglobia</taxon>
        <taxon>Candidatus Acidiferrales</taxon>
        <taxon>Candidatus Acidiferrum</taxon>
    </lineage>
</organism>
<dbReference type="Proteomes" id="UP000567293">
    <property type="component" value="Unassembled WGS sequence"/>
</dbReference>
<keyword evidence="1" id="KW-0472">Membrane</keyword>
<accession>A0A7V8SWL4</accession>
<keyword evidence="2" id="KW-0547">Nucleotide-binding</keyword>
<evidence type="ECO:0000313" key="2">
    <source>
        <dbReference type="EMBL" id="MBA0085425.1"/>
    </source>
</evidence>
<dbReference type="GO" id="GO:0005524">
    <property type="term" value="F:ATP binding"/>
    <property type="evidence" value="ECO:0007669"/>
    <property type="project" value="UniProtKB-KW"/>
</dbReference>
<feature type="transmembrane region" description="Helical" evidence="1">
    <location>
        <begin position="31"/>
        <end position="57"/>
    </location>
</feature>
<name>A0A7V8SWL4_9BACT</name>
<protein>
    <submittedName>
        <fullName evidence="2">ABC transporter ATP-binding protein</fullName>
    </submittedName>
</protein>
<keyword evidence="3" id="KW-1185">Reference proteome</keyword>
<comment type="caution">
    <text evidence="2">The sequence shown here is derived from an EMBL/GenBank/DDBJ whole genome shotgun (WGS) entry which is preliminary data.</text>
</comment>
<reference evidence="2" key="1">
    <citation type="submission" date="2020-06" db="EMBL/GenBank/DDBJ databases">
        <title>Legume-microbial interactions unlock mineral nutrients during tropical forest succession.</title>
        <authorList>
            <person name="Epihov D.Z."/>
        </authorList>
    </citation>
    <scope>NUCLEOTIDE SEQUENCE [LARGE SCALE GENOMIC DNA]</scope>
    <source>
        <strain evidence="2">Pan2503</strain>
    </source>
</reference>
<proteinExistence type="predicted"/>